<evidence type="ECO:0000313" key="3">
    <source>
        <dbReference type="Proteomes" id="UP000247772"/>
    </source>
</evidence>
<dbReference type="InterPro" id="IPR008327">
    <property type="entry name" value="Sig_transdc_resp-reg_antiterm"/>
</dbReference>
<comment type="caution">
    <text evidence="2">The sequence shown here is derived from an EMBL/GenBank/DDBJ whole genome shotgun (WGS) entry which is preliminary data.</text>
</comment>
<name>A0A2V4T2T6_9BURK</name>
<dbReference type="InterPro" id="IPR049021">
    <property type="entry name" value="AmiR_N"/>
</dbReference>
<dbReference type="SMART" id="SM01012">
    <property type="entry name" value="ANTAR"/>
    <property type="match status" value="1"/>
</dbReference>
<feature type="domain" description="ANTAR" evidence="1">
    <location>
        <begin position="125"/>
        <end position="186"/>
    </location>
</feature>
<dbReference type="Proteomes" id="UP000247772">
    <property type="component" value="Unassembled WGS sequence"/>
</dbReference>
<dbReference type="InterPro" id="IPR036388">
    <property type="entry name" value="WH-like_DNA-bd_sf"/>
</dbReference>
<dbReference type="Gene3D" id="1.10.10.10">
    <property type="entry name" value="Winged helix-like DNA-binding domain superfamily/Winged helix DNA-binding domain"/>
    <property type="match status" value="1"/>
</dbReference>
<organism evidence="2 3">
    <name type="scientific">Paraburkholderia silvatlantica</name>
    <dbReference type="NCBI Taxonomy" id="321895"/>
    <lineage>
        <taxon>Bacteria</taxon>
        <taxon>Pseudomonadati</taxon>
        <taxon>Pseudomonadota</taxon>
        <taxon>Betaproteobacteria</taxon>
        <taxon>Burkholderiales</taxon>
        <taxon>Burkholderiaceae</taxon>
        <taxon>Paraburkholderia</taxon>
    </lineage>
</organism>
<evidence type="ECO:0000259" key="1">
    <source>
        <dbReference type="PROSITE" id="PS50921"/>
    </source>
</evidence>
<dbReference type="SUPFAM" id="SSF52172">
    <property type="entry name" value="CheY-like"/>
    <property type="match status" value="1"/>
</dbReference>
<accession>A0A2V4T2T6</accession>
<reference evidence="2 3" key="1">
    <citation type="submission" date="2018-06" db="EMBL/GenBank/DDBJ databases">
        <title>Genomic Encyclopedia of Type Strains, Phase IV (KMG-V): Genome sequencing to study the core and pangenomes of soil and plant-associated prokaryotes.</title>
        <authorList>
            <person name="Whitman W."/>
        </authorList>
    </citation>
    <scope>NUCLEOTIDE SEQUENCE [LARGE SCALE GENOMIC DNA]</scope>
    <source>
        <strain evidence="2 3">SRCL-318</strain>
    </source>
</reference>
<protein>
    <submittedName>
        <fullName evidence="2">ANTAR domain-containing protein</fullName>
    </submittedName>
</protein>
<proteinExistence type="predicted"/>
<dbReference type="Pfam" id="PF03861">
    <property type="entry name" value="ANTAR"/>
    <property type="match status" value="1"/>
</dbReference>
<gene>
    <name evidence="2" type="ORF">C7410_12697</name>
</gene>
<dbReference type="OrthoDB" id="9782798at2"/>
<dbReference type="EMBL" id="QJSQ01000026">
    <property type="protein sequence ID" value="PYE17288.1"/>
    <property type="molecule type" value="Genomic_DNA"/>
</dbReference>
<dbReference type="PIRSF" id="PIRSF036382">
    <property type="entry name" value="RR_antiterm"/>
    <property type="match status" value="1"/>
</dbReference>
<dbReference type="GO" id="GO:0003723">
    <property type="term" value="F:RNA binding"/>
    <property type="evidence" value="ECO:0007669"/>
    <property type="project" value="InterPro"/>
</dbReference>
<dbReference type="RefSeq" id="WP_133792199.1">
    <property type="nucleotide sequence ID" value="NZ_QJSQ01000026.1"/>
</dbReference>
<dbReference type="AlphaFoldDB" id="A0A2V4T2T6"/>
<evidence type="ECO:0000313" key="2">
    <source>
        <dbReference type="EMBL" id="PYE17288.1"/>
    </source>
</evidence>
<dbReference type="InterPro" id="IPR005561">
    <property type="entry name" value="ANTAR"/>
</dbReference>
<sequence>MKKTALSLRGVKVCAFYCESRDQHNLEQQFRRLGVESTFLATLPDLATLDGYDILMFDSDYASVANHGRELEWPDVPLIAILGTETPSRLLWVINQGVSGVLRKPVRYEGVLSACVLACDNHRTHRALRARIEQLEERVKGRKFVFSAQLMLMRDRGLSEREAFSTLRTLAMNRQISVEQLSVELLSAEGSGRMSAIVSSEVGDKLLP</sequence>
<dbReference type="InterPro" id="IPR011006">
    <property type="entry name" value="CheY-like_superfamily"/>
</dbReference>
<dbReference type="Pfam" id="PF21332">
    <property type="entry name" value="AmiR_N"/>
    <property type="match status" value="1"/>
</dbReference>
<dbReference type="PROSITE" id="PS50921">
    <property type="entry name" value="ANTAR"/>
    <property type="match status" value="1"/>
</dbReference>
<dbReference type="Gene3D" id="3.40.50.2300">
    <property type="match status" value="1"/>
</dbReference>